<accession>J4WV47</accession>
<dbReference type="STRING" id="1123866.NT01SARS_0828"/>
<evidence type="ECO:0000313" key="2">
    <source>
        <dbReference type="EMBL" id="EJP72330.1"/>
    </source>
</evidence>
<protein>
    <submittedName>
        <fullName evidence="2">CoA-binding protein</fullName>
    </submittedName>
</protein>
<evidence type="ECO:0000259" key="1">
    <source>
        <dbReference type="SMART" id="SM00881"/>
    </source>
</evidence>
<dbReference type="SMART" id="SM00881">
    <property type="entry name" value="CoA_binding"/>
    <property type="match status" value="1"/>
</dbReference>
<gene>
    <name evidence="2" type="ORF">NT01SARS_0828</name>
</gene>
<dbReference type="InterPro" id="IPR003781">
    <property type="entry name" value="CoA-bd"/>
</dbReference>
<sequence length="133" mass="15204">MTEKPIDILKKVRSIAIVGISKNVEKDSYVVMQFLLENGYDVFPVNPNYKNELILGRKCSAYLKDIDENIDMVDIFRKKEFVYNITKEAIDINAKVLWTQLDIICIDSMNLATNAGLDVVMNKCPKIELINNS</sequence>
<evidence type="ECO:0000313" key="3">
    <source>
        <dbReference type="Proteomes" id="UP000010305"/>
    </source>
</evidence>
<dbReference type="PANTHER" id="PTHR33303">
    <property type="entry name" value="CYTOPLASMIC PROTEIN-RELATED"/>
    <property type="match status" value="1"/>
</dbReference>
<dbReference type="HOGENOM" id="CLU_112567_0_0_6"/>
<dbReference type="InterPro" id="IPR036291">
    <property type="entry name" value="NAD(P)-bd_dom_sf"/>
</dbReference>
<dbReference type="PANTHER" id="PTHR33303:SF2">
    <property type="entry name" value="COA-BINDING DOMAIN-CONTAINING PROTEIN"/>
    <property type="match status" value="1"/>
</dbReference>
<dbReference type="Pfam" id="PF13380">
    <property type="entry name" value="CoA_binding_2"/>
    <property type="match status" value="1"/>
</dbReference>
<dbReference type="AlphaFoldDB" id="J4WV47"/>
<dbReference type="Proteomes" id="UP000010305">
    <property type="component" value="Unassembled WGS sequence"/>
</dbReference>
<dbReference type="EMBL" id="JH611156">
    <property type="protein sequence ID" value="EJP72330.1"/>
    <property type="molecule type" value="Genomic_DNA"/>
</dbReference>
<dbReference type="SUPFAM" id="SSF51735">
    <property type="entry name" value="NAD(P)-binding Rossmann-fold domains"/>
    <property type="match status" value="1"/>
</dbReference>
<feature type="domain" description="CoA-binding" evidence="1">
    <location>
        <begin position="9"/>
        <end position="103"/>
    </location>
</feature>
<organism evidence="2 3">
    <name type="scientific">SAR86 cluster bacterium SAR86A</name>
    <dbReference type="NCBI Taxonomy" id="1123866"/>
    <lineage>
        <taxon>Bacteria</taxon>
        <taxon>Pseudomonadati</taxon>
        <taxon>Pseudomonadota</taxon>
        <taxon>Gammaproteobacteria</taxon>
        <taxon>SAR86 cluster</taxon>
    </lineage>
</organism>
<dbReference type="Gene3D" id="3.40.50.720">
    <property type="entry name" value="NAD(P)-binding Rossmann-like Domain"/>
    <property type="match status" value="1"/>
</dbReference>
<name>J4WV47_9GAMM</name>
<reference evidence="2 3" key="1">
    <citation type="journal article" date="2012" name="ISME J.">
        <title>Genomic insights to SAR86, an abundant and uncultivated marine bacterial lineage.</title>
        <authorList>
            <person name="Dupont C.L."/>
            <person name="Rusch D.B."/>
            <person name="Yooseph S."/>
            <person name="Lombardo M.J."/>
            <person name="Richter R.A."/>
            <person name="Valas R."/>
            <person name="Novotny M."/>
            <person name="Yee-Greenbaum J."/>
            <person name="Selengut J.D."/>
            <person name="Haft D.H."/>
            <person name="Halpern A.L."/>
            <person name="Lasken R.S."/>
            <person name="Nealson K."/>
            <person name="Friedman R."/>
            <person name="Venter J.C."/>
        </authorList>
    </citation>
    <scope>NUCLEOTIDE SEQUENCE [LARGE SCALE GENOMIC DNA]</scope>
</reference>
<proteinExistence type="predicted"/>